<evidence type="ECO:0000313" key="18">
    <source>
        <dbReference type="Ensembl" id="ENSCSRP00000029375.1"/>
    </source>
</evidence>
<dbReference type="PRINTS" id="PR00503">
    <property type="entry name" value="BROMODOMAIN"/>
</dbReference>
<dbReference type="GO" id="GO:0005634">
    <property type="term" value="C:nucleus"/>
    <property type="evidence" value="ECO:0007669"/>
    <property type="project" value="UniProtKB-SubCell"/>
</dbReference>
<organism evidence="18 19">
    <name type="scientific">Chelydra serpentina</name>
    <name type="common">Snapping turtle</name>
    <name type="synonym">Testudo serpentina</name>
    <dbReference type="NCBI Taxonomy" id="8475"/>
    <lineage>
        <taxon>Eukaryota</taxon>
        <taxon>Metazoa</taxon>
        <taxon>Chordata</taxon>
        <taxon>Craniata</taxon>
        <taxon>Vertebrata</taxon>
        <taxon>Euteleostomi</taxon>
        <taxon>Archelosauria</taxon>
        <taxon>Testudinata</taxon>
        <taxon>Testudines</taxon>
        <taxon>Cryptodira</taxon>
        <taxon>Durocryptodira</taxon>
        <taxon>Americhelydia</taxon>
        <taxon>Chelydroidea</taxon>
        <taxon>Chelydridae</taxon>
        <taxon>Chelydra</taxon>
    </lineage>
</organism>
<feature type="compositionally biased region" description="Basic and acidic residues" evidence="16">
    <location>
        <begin position="561"/>
        <end position="572"/>
    </location>
</feature>
<dbReference type="InterPro" id="IPR037966">
    <property type="entry name" value="Brd8_Bromo_dom"/>
</dbReference>
<dbReference type="InterPro" id="IPR036427">
    <property type="entry name" value="Bromodomain-like_sf"/>
</dbReference>
<evidence type="ECO:0000259" key="17">
    <source>
        <dbReference type="PROSITE" id="PS50014"/>
    </source>
</evidence>
<feature type="region of interest" description="Disordered" evidence="16">
    <location>
        <begin position="849"/>
        <end position="871"/>
    </location>
</feature>
<dbReference type="GO" id="GO:0006325">
    <property type="term" value="P:chromatin organization"/>
    <property type="evidence" value="ECO:0007669"/>
    <property type="project" value="UniProtKB-KW"/>
</dbReference>
<evidence type="ECO:0000256" key="7">
    <source>
        <dbReference type="ARBA" id="ARBA00022990"/>
    </source>
</evidence>
<feature type="region of interest" description="Disordered" evidence="16">
    <location>
        <begin position="529"/>
        <end position="697"/>
    </location>
</feature>
<dbReference type="CDD" id="cd05507">
    <property type="entry name" value="Bromo_brd8_like"/>
    <property type="match status" value="1"/>
</dbReference>
<evidence type="ECO:0000256" key="9">
    <source>
        <dbReference type="ARBA" id="ARBA00023054"/>
    </source>
</evidence>
<keyword evidence="11" id="KW-0804">Transcription</keyword>
<feature type="region of interest" description="Disordered" evidence="16">
    <location>
        <begin position="11"/>
        <end position="39"/>
    </location>
</feature>
<evidence type="ECO:0000256" key="2">
    <source>
        <dbReference type="ARBA" id="ARBA00022499"/>
    </source>
</evidence>
<keyword evidence="3" id="KW-0597">Phosphoprotein</keyword>
<evidence type="ECO:0000256" key="11">
    <source>
        <dbReference type="ARBA" id="ARBA00023163"/>
    </source>
</evidence>
<dbReference type="FunFam" id="1.20.920.10:FF:000016">
    <property type="entry name" value="bromodomain-containing protein 8 isoform X1"/>
    <property type="match status" value="1"/>
</dbReference>
<evidence type="ECO:0000256" key="10">
    <source>
        <dbReference type="ARBA" id="ARBA00023117"/>
    </source>
</evidence>
<keyword evidence="5" id="KW-0832">Ubl conjugation</keyword>
<dbReference type="SUPFAM" id="SSF47370">
    <property type="entry name" value="Bromodomain"/>
    <property type="match status" value="1"/>
</dbReference>
<keyword evidence="4" id="KW-0341">Growth regulation</keyword>
<evidence type="ECO:0000256" key="14">
    <source>
        <dbReference type="PROSITE-ProRule" id="PRU00035"/>
    </source>
</evidence>
<dbReference type="AlphaFoldDB" id="A0A8C3TJZ3"/>
<name>A0A8C3TJZ3_CHESE</name>
<dbReference type="SMART" id="SM00297">
    <property type="entry name" value="BROMO"/>
    <property type="match status" value="1"/>
</dbReference>
<accession>A0A8C3TJZ3</accession>
<reference evidence="18" key="1">
    <citation type="submission" date="2025-08" db="UniProtKB">
        <authorList>
            <consortium name="Ensembl"/>
        </authorList>
    </citation>
    <scope>IDENTIFICATION</scope>
</reference>
<proteinExistence type="predicted"/>
<evidence type="ECO:0000256" key="5">
    <source>
        <dbReference type="ARBA" id="ARBA00022843"/>
    </source>
</evidence>
<evidence type="ECO:0000313" key="19">
    <source>
        <dbReference type="Proteomes" id="UP000694403"/>
    </source>
</evidence>
<evidence type="ECO:0000256" key="4">
    <source>
        <dbReference type="ARBA" id="ARBA00022604"/>
    </source>
</evidence>
<dbReference type="PANTHER" id="PTHR15398:SF13">
    <property type="entry name" value="BROMODOMAIN-CONTAINING PROTEIN 8"/>
    <property type="match status" value="1"/>
</dbReference>
<keyword evidence="2" id="KW-1017">Isopeptide bond</keyword>
<feature type="compositionally biased region" description="Basic and acidic residues" evidence="16">
    <location>
        <begin position="853"/>
        <end position="868"/>
    </location>
</feature>
<protein>
    <recommendedName>
        <fullName evidence="13">Bromodomain-containing protein 8</fullName>
    </recommendedName>
</protein>
<feature type="coiled-coil region" evidence="15">
    <location>
        <begin position="123"/>
        <end position="157"/>
    </location>
</feature>
<feature type="compositionally biased region" description="Basic and acidic residues" evidence="16">
    <location>
        <begin position="626"/>
        <end position="641"/>
    </location>
</feature>
<keyword evidence="9 15" id="KW-0175">Coiled coil</keyword>
<evidence type="ECO:0000256" key="15">
    <source>
        <dbReference type="SAM" id="Coils"/>
    </source>
</evidence>
<evidence type="ECO:0000256" key="16">
    <source>
        <dbReference type="SAM" id="MobiDB-lite"/>
    </source>
</evidence>
<dbReference type="PROSITE" id="PS50014">
    <property type="entry name" value="BROMODOMAIN_2"/>
    <property type="match status" value="1"/>
</dbReference>
<evidence type="ECO:0000256" key="6">
    <source>
        <dbReference type="ARBA" id="ARBA00022853"/>
    </source>
</evidence>
<evidence type="ECO:0000256" key="13">
    <source>
        <dbReference type="ARBA" id="ARBA00070695"/>
    </source>
</evidence>
<comment type="subcellular location">
    <subcellularLocation>
        <location evidence="1">Nucleus</location>
    </subcellularLocation>
</comment>
<keyword evidence="8" id="KW-0805">Transcription regulation</keyword>
<dbReference type="Pfam" id="PF00439">
    <property type="entry name" value="Bromodomain"/>
    <property type="match status" value="1"/>
</dbReference>
<keyword evidence="7" id="KW-0007">Acetylation</keyword>
<sequence length="900" mass="97482">MFPGGLCARLHPAPQTLSRRGSSGKMAAGTGKHKLLGAGPTEPWSVREKLCLASSVMRSGDQNWVSVSRAIKPFAEPGRPPDWFSQKHCASQYSELLETTETPKRKRGEKGEVVETVEDVIVRKLTAERVEELKKVIKETQEKYRQLKKDAELIQAGHMDSRLEELCNDIVVKKKMEEEEAEVKRKATDAAYQARQAVKNPPRRLTGVMVRSPAGSTSPGRDYALGDLSQQAVEETSPGVGESEMAVASGHMNSSGVLLEVGGVLPVLHGGEMQLASGAVPASPAASGAPTLSRLLEAGPAQFTTPLASFSAVASEPPAKLLPPPVESVSQATIVMMPTLSAPSVVPPTATPESVVTVSQSDTCVSMEAVSDPHTVTVSMDSSEISMIIDSIKKECLGTGTGSAAGPSKDHSMDGKEDLDLAEKMDIAVSYTGEELDFETVGDIIAIIEDKVDDHPEVLDVAAVEAALSFCEETDDPQALTGPWEHPIQQDHEKQAQIPHVAVTVKQERRDCDEPEAKEIQDLISIGELGSEIKTESPELEQNELDSEEATAGAMQIAETPELRGRETEEQQKVAAIVGENSETETESAKGETATHSTVKIEMPPDDDSSPPHVLNASDDSSQADVQHKFELSESMKEETRAAFGKDAQGEDDDEDGASEAASLEEPKEEDQGEGYLSEMDNEPPVSESDDGFSIHNAPLQSHTLADSIPSSPASSQFSVCSEDQEAIQAQKIWKKAIMLVWRAAANHRYANVFLQPVTDDIAPGYHSIVQRPMDLSTIKKNIENGLIRTTAEFQRDIMLMFQNAVMYNSSDHDVYHMAVEMQRDVLEQIQQFLATQLIMQTSESGISAKSLRGRDSTRKQDASEKDSVPMGSPAFLLSLFDGGTRGRRCAIEADMKMKK</sequence>
<evidence type="ECO:0000256" key="3">
    <source>
        <dbReference type="ARBA" id="ARBA00022553"/>
    </source>
</evidence>
<keyword evidence="19" id="KW-1185">Reference proteome</keyword>
<reference evidence="18" key="2">
    <citation type="submission" date="2025-09" db="UniProtKB">
        <authorList>
            <consortium name="Ensembl"/>
        </authorList>
    </citation>
    <scope>IDENTIFICATION</scope>
</reference>
<dbReference type="Proteomes" id="UP000694403">
    <property type="component" value="Unplaced"/>
</dbReference>
<evidence type="ECO:0000256" key="12">
    <source>
        <dbReference type="ARBA" id="ARBA00023242"/>
    </source>
</evidence>
<dbReference type="InterPro" id="IPR001487">
    <property type="entry name" value="Bromodomain"/>
</dbReference>
<evidence type="ECO:0000256" key="8">
    <source>
        <dbReference type="ARBA" id="ARBA00023015"/>
    </source>
</evidence>
<dbReference type="Ensembl" id="ENSCSRT00000030547.1">
    <property type="protein sequence ID" value="ENSCSRP00000029375.1"/>
    <property type="gene ID" value="ENSCSRG00000021499.1"/>
</dbReference>
<keyword evidence="6" id="KW-0156">Chromatin regulator</keyword>
<dbReference type="GO" id="GO:0035267">
    <property type="term" value="C:NuA4 histone acetyltransferase complex"/>
    <property type="evidence" value="ECO:0007669"/>
    <property type="project" value="TreeGrafter"/>
</dbReference>
<dbReference type="PANTHER" id="PTHR15398">
    <property type="entry name" value="BROMODOMAIN-CONTAINING PROTEIN 8"/>
    <property type="match status" value="1"/>
</dbReference>
<feature type="domain" description="Bromo" evidence="17">
    <location>
        <begin position="746"/>
        <end position="816"/>
    </location>
</feature>
<keyword evidence="10 14" id="KW-0103">Bromodomain</keyword>
<keyword evidence="12" id="KW-0539">Nucleus</keyword>
<evidence type="ECO:0000256" key="1">
    <source>
        <dbReference type="ARBA" id="ARBA00004123"/>
    </source>
</evidence>
<dbReference type="Gene3D" id="1.20.920.10">
    <property type="entry name" value="Bromodomain-like"/>
    <property type="match status" value="1"/>
</dbReference>
<feature type="compositionally biased region" description="Acidic residues" evidence="16">
    <location>
        <begin position="538"/>
        <end position="549"/>
    </location>
</feature>